<evidence type="ECO:0000256" key="3">
    <source>
        <dbReference type="ARBA" id="ARBA00022448"/>
    </source>
</evidence>
<keyword evidence="8" id="KW-0175">Coiled coil</keyword>
<evidence type="ECO:0000256" key="8">
    <source>
        <dbReference type="SAM" id="Coils"/>
    </source>
</evidence>
<keyword evidence="6" id="KW-1006">Bacterial flagellum protein export</keyword>
<evidence type="ECO:0000256" key="1">
    <source>
        <dbReference type="ARBA" id="ARBA00003041"/>
    </source>
</evidence>
<feature type="coiled-coil region" evidence="8">
    <location>
        <begin position="62"/>
        <end position="89"/>
    </location>
</feature>
<evidence type="ECO:0000259" key="9">
    <source>
        <dbReference type="Pfam" id="PF02108"/>
    </source>
</evidence>
<name>A0ABV1EST1_9BACI</name>
<dbReference type="PANTHER" id="PTHR34982">
    <property type="entry name" value="YOP PROTEINS TRANSLOCATION PROTEIN L"/>
    <property type="match status" value="1"/>
</dbReference>
<evidence type="ECO:0000256" key="6">
    <source>
        <dbReference type="ARBA" id="ARBA00023225"/>
    </source>
</evidence>
<proteinExistence type="inferred from homology"/>
<evidence type="ECO:0000256" key="5">
    <source>
        <dbReference type="ARBA" id="ARBA00022927"/>
    </source>
</evidence>
<keyword evidence="10" id="KW-0966">Cell projection</keyword>
<dbReference type="RefSeq" id="WP_031534484.1">
    <property type="nucleotide sequence ID" value="NZ_JBBMFN010000001.1"/>
</dbReference>
<keyword evidence="5" id="KW-0653">Protein transport</keyword>
<keyword evidence="11" id="KW-1185">Reference proteome</keyword>
<dbReference type="Pfam" id="PF02108">
    <property type="entry name" value="FliH"/>
    <property type="match status" value="1"/>
</dbReference>
<dbReference type="EMBL" id="JBBMFN010000001">
    <property type="protein sequence ID" value="MEQ2464142.1"/>
    <property type="molecule type" value="Genomic_DNA"/>
</dbReference>
<evidence type="ECO:0000313" key="10">
    <source>
        <dbReference type="EMBL" id="MEQ2464142.1"/>
    </source>
</evidence>
<dbReference type="InterPro" id="IPR051472">
    <property type="entry name" value="T3SS_Stator/FliH"/>
</dbReference>
<dbReference type="NCBIfam" id="TIGR03825">
    <property type="entry name" value="FliH_bacil"/>
    <property type="match status" value="1"/>
</dbReference>
<dbReference type="InterPro" id="IPR018035">
    <property type="entry name" value="Flagellar_FliH/T3SS_HrpE"/>
</dbReference>
<sequence>MSRLIKSRYSNPDAKKEKLISIKYIDTFDSDFEQSREVTQTEYNNIIATAQKEAEEIKRLALAEAEQISLQLSEERQNWELEKAQLIENAKQDGYQAGFETGKNAGYKEAYSYIQQAKDTVIASKTDYEKYLQSAESTILELAIEVAGKIMNNKIKEDEQHFIPLVQHALKEVRKQREIQLHVNPIHYEMVVAEKEELLQLFPIKPSLFIFPDESMEENGCIIETATGRLDASVDTQLLMIKETLLEILESEEG</sequence>
<reference evidence="10 11" key="1">
    <citation type="submission" date="2024-03" db="EMBL/GenBank/DDBJ databases">
        <title>Human intestinal bacterial collection.</title>
        <authorList>
            <person name="Pauvert C."/>
            <person name="Hitch T.C.A."/>
            <person name="Clavel T."/>
        </authorList>
    </citation>
    <scope>NUCLEOTIDE SEQUENCE [LARGE SCALE GENOMIC DNA]</scope>
    <source>
        <strain evidence="10 11">CLA-SR-H024</strain>
    </source>
</reference>
<evidence type="ECO:0000313" key="11">
    <source>
        <dbReference type="Proteomes" id="UP001465426"/>
    </source>
</evidence>
<comment type="caution">
    <text evidence="10">The sequence shown here is derived from an EMBL/GenBank/DDBJ whole genome shotgun (WGS) entry which is preliminary data.</text>
</comment>
<keyword evidence="10" id="KW-0969">Cilium</keyword>
<keyword evidence="10" id="KW-0282">Flagellum</keyword>
<dbReference type="PANTHER" id="PTHR34982:SF1">
    <property type="entry name" value="FLAGELLAR ASSEMBLY PROTEIN FLIH"/>
    <property type="match status" value="1"/>
</dbReference>
<protein>
    <recommendedName>
        <fullName evidence="7">Flagellar assembly protein FliH</fullName>
    </recommendedName>
</protein>
<dbReference type="Proteomes" id="UP001465426">
    <property type="component" value="Unassembled WGS sequence"/>
</dbReference>
<comment type="similarity">
    <text evidence="2">Belongs to the FliH family.</text>
</comment>
<gene>
    <name evidence="10" type="primary">fliH</name>
    <name evidence="10" type="ORF">WMO63_00485</name>
</gene>
<keyword evidence="4" id="KW-1005">Bacterial flagellum biogenesis</keyword>
<keyword evidence="3" id="KW-0813">Transport</keyword>
<dbReference type="InterPro" id="IPR022524">
    <property type="entry name" value="FliH_Bacilli"/>
</dbReference>
<comment type="function">
    <text evidence="1">Needed for flagellar regrowth and assembly.</text>
</comment>
<evidence type="ECO:0000256" key="4">
    <source>
        <dbReference type="ARBA" id="ARBA00022795"/>
    </source>
</evidence>
<organism evidence="10 11">
    <name type="scientific">Niallia hominis</name>
    <dbReference type="NCBI Taxonomy" id="3133173"/>
    <lineage>
        <taxon>Bacteria</taxon>
        <taxon>Bacillati</taxon>
        <taxon>Bacillota</taxon>
        <taxon>Bacilli</taxon>
        <taxon>Bacillales</taxon>
        <taxon>Bacillaceae</taxon>
        <taxon>Niallia</taxon>
    </lineage>
</organism>
<feature type="domain" description="Flagellar assembly protein FliH/Type III secretion system HrpE" evidence="9">
    <location>
        <begin position="115"/>
        <end position="238"/>
    </location>
</feature>
<evidence type="ECO:0000256" key="2">
    <source>
        <dbReference type="ARBA" id="ARBA00006602"/>
    </source>
</evidence>
<accession>A0ABV1EST1</accession>
<evidence type="ECO:0000256" key="7">
    <source>
        <dbReference type="NCBIfam" id="TIGR03825"/>
    </source>
</evidence>